<evidence type="ECO:0000313" key="3">
    <source>
        <dbReference type="Proteomes" id="UP001061958"/>
    </source>
</evidence>
<keyword evidence="3" id="KW-1185">Reference proteome</keyword>
<name>A0A9C7UUR2_9RHOD</name>
<feature type="compositionally biased region" description="Basic and acidic residues" evidence="1">
    <location>
        <begin position="293"/>
        <end position="304"/>
    </location>
</feature>
<accession>A0A9C7UUR2</accession>
<feature type="region of interest" description="Disordered" evidence="1">
    <location>
        <begin position="18"/>
        <end position="127"/>
    </location>
</feature>
<reference evidence="2" key="2">
    <citation type="submission" date="2022-01" db="EMBL/GenBank/DDBJ databases">
        <authorList>
            <person name="Hirooka S."/>
            <person name="Miyagishima S.Y."/>
        </authorList>
    </citation>
    <scope>NUCLEOTIDE SEQUENCE</scope>
    <source>
        <strain evidence="2">NBRC 102759</strain>
    </source>
</reference>
<sequence length="304" mass="34595">MGKGKKQKEKKVVSLAEFNASMGLDPLKPLELQSLPTAPKGNTSENQRDFSKMRREGGRGFRKEEESGEGRRRPMERKETNGVRDLDWSQARQGKPLEKEADLKRRAPTSRDVDFSSARQGSQVIGEDAVEANLRHLEKKSDRLVDRDFVLRRREVADEDSKEEKDFSNLRNREPISQVQRDRNSREREVDFSSVRTGASVIESASDSFQPKKNREVDFGNVRRTARPISQSVHDTSERNSSVDFSNARSGSHVIASVTASQNTELASEDNQAKEHKQDSKRSLRNRPQGGSREVDFSKLRIRE</sequence>
<evidence type="ECO:0000256" key="1">
    <source>
        <dbReference type="SAM" id="MobiDB-lite"/>
    </source>
</evidence>
<dbReference type="Proteomes" id="UP001061958">
    <property type="component" value="Unassembled WGS sequence"/>
</dbReference>
<organism evidence="2 3">
    <name type="scientific">Galdieria partita</name>
    <dbReference type="NCBI Taxonomy" id="83374"/>
    <lineage>
        <taxon>Eukaryota</taxon>
        <taxon>Rhodophyta</taxon>
        <taxon>Bangiophyceae</taxon>
        <taxon>Galdieriales</taxon>
        <taxon>Galdieriaceae</taxon>
        <taxon>Galdieria</taxon>
    </lineage>
</organism>
<feature type="compositionally biased region" description="Basic and acidic residues" evidence="1">
    <location>
        <begin position="271"/>
        <end position="282"/>
    </location>
</feature>
<feature type="compositionally biased region" description="Polar residues" evidence="1">
    <location>
        <begin position="34"/>
        <end position="45"/>
    </location>
</feature>
<gene>
    <name evidence="2" type="ORF">GpartN1_g7491.t1</name>
</gene>
<dbReference type="AlphaFoldDB" id="A0A9C7UUR2"/>
<reference evidence="2" key="1">
    <citation type="journal article" date="2022" name="Proc. Natl. Acad. Sci. U.S.A.">
        <title>Life cycle and functional genomics of the unicellular red alga Galdieria for elucidating algal and plant evolution and industrial use.</title>
        <authorList>
            <person name="Hirooka S."/>
            <person name="Itabashi T."/>
            <person name="Ichinose T.M."/>
            <person name="Onuma R."/>
            <person name="Fujiwara T."/>
            <person name="Yamashita S."/>
            <person name="Jong L.W."/>
            <person name="Tomita R."/>
            <person name="Iwane A.H."/>
            <person name="Miyagishima S.Y."/>
        </authorList>
    </citation>
    <scope>NUCLEOTIDE SEQUENCE</scope>
    <source>
        <strain evidence="2">NBRC 102759</strain>
    </source>
</reference>
<protein>
    <submittedName>
        <fullName evidence="2">Uncharacterized protein</fullName>
    </submittedName>
</protein>
<proteinExistence type="predicted"/>
<feature type="compositionally biased region" description="Polar residues" evidence="1">
    <location>
        <begin position="228"/>
        <end position="250"/>
    </location>
</feature>
<dbReference type="OrthoDB" id="10363214at2759"/>
<feature type="compositionally biased region" description="Basic and acidic residues" evidence="1">
    <location>
        <begin position="162"/>
        <end position="191"/>
    </location>
</feature>
<feature type="compositionally biased region" description="Basic and acidic residues" evidence="1">
    <location>
        <begin position="95"/>
        <end position="114"/>
    </location>
</feature>
<feature type="compositionally biased region" description="Basic and acidic residues" evidence="1">
    <location>
        <begin position="46"/>
        <end position="87"/>
    </location>
</feature>
<feature type="compositionally biased region" description="Polar residues" evidence="1">
    <location>
        <begin position="258"/>
        <end position="270"/>
    </location>
</feature>
<evidence type="ECO:0000313" key="2">
    <source>
        <dbReference type="EMBL" id="GJQ15700.1"/>
    </source>
</evidence>
<dbReference type="EMBL" id="BQMJ01000073">
    <property type="protein sequence ID" value="GJQ15700.1"/>
    <property type="molecule type" value="Genomic_DNA"/>
</dbReference>
<feature type="region of interest" description="Disordered" evidence="1">
    <location>
        <begin position="155"/>
        <end position="304"/>
    </location>
</feature>
<comment type="caution">
    <text evidence="2">The sequence shown here is derived from an EMBL/GenBank/DDBJ whole genome shotgun (WGS) entry which is preliminary data.</text>
</comment>